<evidence type="ECO:0000313" key="4">
    <source>
        <dbReference type="Proteomes" id="UP001217776"/>
    </source>
</evidence>
<evidence type="ECO:0000313" key="2">
    <source>
        <dbReference type="EMBL" id="UYU69244.1"/>
    </source>
</evidence>
<name>A0AAP3WE90_BACT4</name>
<dbReference type="EMBL" id="JAQNVG010000013">
    <property type="protein sequence ID" value="MDC2236043.1"/>
    <property type="molecule type" value="Genomic_DNA"/>
</dbReference>
<sequence>MQRPTLHARNAMQVFLPVDGRLHGAIFPCGTYNVVTGRSTSLPGTGRRFPHDLTDAVRVHPAKTNPLFYVLSCHDMPSWTMTTFYRRGVPPGCPSSSQGR</sequence>
<reference evidence="1" key="2">
    <citation type="submission" date="2022-10" db="EMBL/GenBank/DDBJ databases">
        <title>Human gut microbiome strain richness.</title>
        <authorList>
            <person name="Chen-Liaw A."/>
        </authorList>
    </citation>
    <scope>NUCLEOTIDE SEQUENCE</scope>
    <source>
        <strain evidence="1">1001283st1_A3_1001283B150304_161114</strain>
    </source>
</reference>
<protein>
    <submittedName>
        <fullName evidence="1">Uncharacterized protein</fullName>
    </submittedName>
</protein>
<reference evidence="2 3" key="1">
    <citation type="submission" date="2021-06" db="EMBL/GenBank/DDBJ databases">
        <title>Interrogation of the integrated mobile genetic elements in gut-associated Bacteroides with a consensus prediction approach.</title>
        <authorList>
            <person name="Campbell D.E."/>
            <person name="Leigh J.R."/>
            <person name="Kim T."/>
            <person name="England W."/>
            <person name="Whitaker R.J."/>
            <person name="Degnan P.H."/>
        </authorList>
    </citation>
    <scope>NUCLEOTIDE SEQUENCE [LARGE SCALE GENOMIC DNA]</scope>
    <source>
        <strain evidence="2 3">WAL8669</strain>
    </source>
</reference>
<organism evidence="1 4">
    <name type="scientific">Bacteroides thetaiotaomicron</name>
    <dbReference type="NCBI Taxonomy" id="818"/>
    <lineage>
        <taxon>Bacteria</taxon>
        <taxon>Pseudomonadati</taxon>
        <taxon>Bacteroidota</taxon>
        <taxon>Bacteroidia</taxon>
        <taxon>Bacteroidales</taxon>
        <taxon>Bacteroidaceae</taxon>
        <taxon>Bacteroides</taxon>
    </lineage>
</organism>
<accession>A0AAP3WE90</accession>
<gene>
    <name evidence="2" type="ORF">KQP68_22200</name>
    <name evidence="1" type="ORF">PO127_09820</name>
</gene>
<dbReference type="Proteomes" id="UP001217776">
    <property type="component" value="Unassembled WGS sequence"/>
</dbReference>
<proteinExistence type="predicted"/>
<evidence type="ECO:0000313" key="3">
    <source>
        <dbReference type="Proteomes" id="UP001156218"/>
    </source>
</evidence>
<dbReference type="Proteomes" id="UP001156218">
    <property type="component" value="Chromosome"/>
</dbReference>
<dbReference type="AlphaFoldDB" id="A0AAP3WE90"/>
<dbReference type="EMBL" id="CP083680">
    <property type="protein sequence ID" value="UYU69244.1"/>
    <property type="molecule type" value="Genomic_DNA"/>
</dbReference>
<evidence type="ECO:0000313" key="1">
    <source>
        <dbReference type="EMBL" id="MDC2236043.1"/>
    </source>
</evidence>